<accession>A0A6M3M012</accession>
<dbReference type="Gene3D" id="2.170.16.10">
    <property type="entry name" value="Hedgehog/Intein (Hint) domain"/>
    <property type="match status" value="1"/>
</dbReference>
<organism evidence="2">
    <name type="scientific">viral metagenome</name>
    <dbReference type="NCBI Taxonomy" id="1070528"/>
    <lineage>
        <taxon>unclassified sequences</taxon>
        <taxon>metagenomes</taxon>
        <taxon>organismal metagenomes</taxon>
    </lineage>
</organism>
<dbReference type="SUPFAM" id="SSF51294">
    <property type="entry name" value="Hedgehog/intein (Hint) domain"/>
    <property type="match status" value="1"/>
</dbReference>
<sequence length="511" mass="58444">MAALSFFSHKPTETLTKELDTAESFFKIVGELFENILILMGNHERRFLHYLKEQLGMKYLLRLLDEKKAVISEYSYAFVEDWLVGHPRNASVIPGRIPFFLARKFPKYNVACLSEDTKVLTAHEGWLPFTSLYVGQKVATVHNGRMRHSPIEAIHVYDWEGNMVHLHNRAIDQLVTPNHRVACYTPTGKLTFRRADSMNPGRSFSLALAAKVIEKHRGDGKRLYLTEKQIRMAGWIITEGHFEKQGGGILVTQAIHSPFIDEIREALADYNYHEYQHLGGWFQWRIPKKEAQFFRQLLNSKKEIPRSLFYQPPKYLKVLFDVLMRGDGGHIDRKERASCVFTAPPSLGYQMLELCQRLGYAAWLKEDDYKLANGDSLCLIHILPDRNSRTIRGQNSPYQSITPEFYKGRVFCLTTRDGNFVAMRNGKPFITGNSGHGHLAGMAYCEDGERLAIDIGCSVDPKRLDWIAENLGTRPSLAQGALFLKKTDKGSVPIWVHPRTDFEATARMYGD</sequence>
<feature type="domain" description="DOD-type homing endonuclease" evidence="1">
    <location>
        <begin position="232"/>
        <end position="360"/>
    </location>
</feature>
<protein>
    <recommendedName>
        <fullName evidence="1">DOD-type homing endonuclease domain-containing protein</fullName>
    </recommendedName>
</protein>
<dbReference type="Gene3D" id="3.10.28.10">
    <property type="entry name" value="Homing endonucleases"/>
    <property type="match status" value="1"/>
</dbReference>
<gene>
    <name evidence="2" type="ORF">MM171A01909_0005</name>
</gene>
<dbReference type="CDD" id="cd00081">
    <property type="entry name" value="Hint"/>
    <property type="match status" value="1"/>
</dbReference>
<dbReference type="GO" id="GO:0004519">
    <property type="term" value="F:endonuclease activity"/>
    <property type="evidence" value="ECO:0007669"/>
    <property type="project" value="InterPro"/>
</dbReference>
<dbReference type="PROSITE" id="PS50819">
    <property type="entry name" value="INTEIN_ENDONUCLEASE"/>
    <property type="match status" value="1"/>
</dbReference>
<dbReference type="InterPro" id="IPR036844">
    <property type="entry name" value="Hint_dom_sf"/>
</dbReference>
<dbReference type="EMBL" id="MT143573">
    <property type="protein sequence ID" value="QJA98345.1"/>
    <property type="molecule type" value="Genomic_DNA"/>
</dbReference>
<name>A0A6M3M012_9ZZZZ</name>
<dbReference type="InterPro" id="IPR004042">
    <property type="entry name" value="Intein_endonuc_central"/>
</dbReference>
<dbReference type="InterPro" id="IPR027434">
    <property type="entry name" value="Homing_endonucl"/>
</dbReference>
<evidence type="ECO:0000259" key="1">
    <source>
        <dbReference type="PROSITE" id="PS50819"/>
    </source>
</evidence>
<proteinExistence type="predicted"/>
<reference evidence="2" key="1">
    <citation type="submission" date="2020-03" db="EMBL/GenBank/DDBJ databases">
        <title>The deep terrestrial virosphere.</title>
        <authorList>
            <person name="Holmfeldt K."/>
            <person name="Nilsson E."/>
            <person name="Simone D."/>
            <person name="Lopez-Fernandez M."/>
            <person name="Wu X."/>
            <person name="de Brujin I."/>
            <person name="Lundin D."/>
            <person name="Andersson A."/>
            <person name="Bertilsson S."/>
            <person name="Dopson M."/>
        </authorList>
    </citation>
    <scope>NUCLEOTIDE SEQUENCE</scope>
    <source>
        <strain evidence="2">MM171A01909</strain>
    </source>
</reference>
<evidence type="ECO:0000313" key="2">
    <source>
        <dbReference type="EMBL" id="QJA98345.1"/>
    </source>
</evidence>
<dbReference type="AlphaFoldDB" id="A0A6M3M012"/>